<keyword evidence="2" id="KW-1185">Reference proteome</keyword>
<name>A0A0E0ML72_ORYPU</name>
<proteinExistence type="predicted"/>
<reference evidence="1" key="1">
    <citation type="submission" date="2015-04" db="UniProtKB">
        <authorList>
            <consortium name="EnsemblPlants"/>
        </authorList>
    </citation>
    <scope>IDENTIFICATION</scope>
</reference>
<dbReference type="Proteomes" id="UP000026962">
    <property type="component" value="Chromosome 12"/>
</dbReference>
<organism evidence="1">
    <name type="scientific">Oryza punctata</name>
    <name type="common">Red rice</name>
    <dbReference type="NCBI Taxonomy" id="4537"/>
    <lineage>
        <taxon>Eukaryota</taxon>
        <taxon>Viridiplantae</taxon>
        <taxon>Streptophyta</taxon>
        <taxon>Embryophyta</taxon>
        <taxon>Tracheophyta</taxon>
        <taxon>Spermatophyta</taxon>
        <taxon>Magnoliopsida</taxon>
        <taxon>Liliopsida</taxon>
        <taxon>Poales</taxon>
        <taxon>Poaceae</taxon>
        <taxon>BOP clade</taxon>
        <taxon>Oryzoideae</taxon>
        <taxon>Oryzeae</taxon>
        <taxon>Oryzinae</taxon>
        <taxon>Oryza</taxon>
    </lineage>
</organism>
<reference evidence="1" key="2">
    <citation type="submission" date="2018-05" db="EMBL/GenBank/DDBJ databases">
        <title>OpunRS2 (Oryza punctata Reference Sequence Version 2).</title>
        <authorList>
            <person name="Zhang J."/>
            <person name="Kudrna D."/>
            <person name="Lee S."/>
            <person name="Talag J."/>
            <person name="Welchert J."/>
            <person name="Wing R.A."/>
        </authorList>
    </citation>
    <scope>NUCLEOTIDE SEQUENCE [LARGE SCALE GENOMIC DNA]</scope>
</reference>
<protein>
    <submittedName>
        <fullName evidence="1">Uncharacterized protein</fullName>
    </submittedName>
</protein>
<evidence type="ECO:0000313" key="2">
    <source>
        <dbReference type="Proteomes" id="UP000026962"/>
    </source>
</evidence>
<sequence length="163" mass="17332">MLAAIACQATVSPTTKGLASATPVARKKPSKIIVKGGVKLAMIVIFFTWHADFTCATHPADVPSLEAQPSANASEIKKAAAETFTLTGVEAIGGREAQGLRIGVIVEALKKVKTEAKALKIENEKLKSNNNSLVEYYNHAEEMTKAFCEDADEAKGACRSRQG</sequence>
<dbReference type="Gramene" id="OPUNC12G07340.1">
    <property type="protein sequence ID" value="OPUNC12G07340.1"/>
    <property type="gene ID" value="OPUNC12G07340"/>
</dbReference>
<dbReference type="EnsemblPlants" id="OPUNC12G07340.1">
    <property type="protein sequence ID" value="OPUNC12G07340.1"/>
    <property type="gene ID" value="OPUNC12G07340"/>
</dbReference>
<dbReference type="HOGENOM" id="CLU_1629722_0_0_1"/>
<evidence type="ECO:0000313" key="1">
    <source>
        <dbReference type="EnsemblPlants" id="OPUNC12G07340.1"/>
    </source>
</evidence>
<accession>A0A0E0ML72</accession>
<dbReference type="AlphaFoldDB" id="A0A0E0ML72"/>